<dbReference type="Pfam" id="PF00781">
    <property type="entry name" value="DAGK_cat"/>
    <property type="match status" value="1"/>
</dbReference>
<dbReference type="OrthoDB" id="336240at2759"/>
<reference evidence="3" key="1">
    <citation type="journal article" date="2018" name="Nat. Microbiol.">
        <title>Leveraging single-cell genomics to expand the fungal tree of life.</title>
        <authorList>
            <person name="Ahrendt S.R."/>
            <person name="Quandt C.A."/>
            <person name="Ciobanu D."/>
            <person name="Clum A."/>
            <person name="Salamov A."/>
            <person name="Andreopoulos B."/>
            <person name="Cheng J.F."/>
            <person name="Woyke T."/>
            <person name="Pelin A."/>
            <person name="Henrissat B."/>
            <person name="Reynolds N.K."/>
            <person name="Benny G.L."/>
            <person name="Smith M.E."/>
            <person name="James T.Y."/>
            <person name="Grigoriev I.V."/>
        </authorList>
    </citation>
    <scope>NUCLEOTIDE SEQUENCE [LARGE SCALE GENOMIC DNA]</scope>
    <source>
        <strain evidence="3">RSA 1356</strain>
    </source>
</reference>
<organism evidence="2 3">
    <name type="scientific">Thamnocephalis sphaerospora</name>
    <dbReference type="NCBI Taxonomy" id="78915"/>
    <lineage>
        <taxon>Eukaryota</taxon>
        <taxon>Fungi</taxon>
        <taxon>Fungi incertae sedis</taxon>
        <taxon>Zoopagomycota</taxon>
        <taxon>Zoopagomycotina</taxon>
        <taxon>Zoopagomycetes</taxon>
        <taxon>Zoopagales</taxon>
        <taxon>Sigmoideomycetaceae</taxon>
        <taxon>Thamnocephalis</taxon>
    </lineage>
</organism>
<dbReference type="AlphaFoldDB" id="A0A4P9XHX9"/>
<dbReference type="InterPro" id="IPR017438">
    <property type="entry name" value="ATP-NAD_kinase_N"/>
</dbReference>
<feature type="domain" description="DAGKc" evidence="1">
    <location>
        <begin position="20"/>
        <end position="154"/>
    </location>
</feature>
<dbReference type="SMART" id="SM00046">
    <property type="entry name" value="DAGKc"/>
    <property type="match status" value="1"/>
</dbReference>
<evidence type="ECO:0000313" key="2">
    <source>
        <dbReference type="EMBL" id="RKP05278.1"/>
    </source>
</evidence>
<dbReference type="SUPFAM" id="SSF111331">
    <property type="entry name" value="NAD kinase/diacylglycerol kinase-like"/>
    <property type="match status" value="1"/>
</dbReference>
<name>A0A4P9XHX9_9FUNG</name>
<proteinExistence type="predicted"/>
<evidence type="ECO:0000313" key="3">
    <source>
        <dbReference type="Proteomes" id="UP000271241"/>
    </source>
</evidence>
<dbReference type="Gene3D" id="3.40.50.10330">
    <property type="entry name" value="Probable inorganic polyphosphate/atp-NAD kinase, domain 1"/>
    <property type="match status" value="1"/>
</dbReference>
<dbReference type="EMBL" id="KZ993189">
    <property type="protein sequence ID" value="RKP05278.1"/>
    <property type="molecule type" value="Genomic_DNA"/>
</dbReference>
<dbReference type="STRING" id="78915.A0A4P9XHX9"/>
<dbReference type="InterPro" id="IPR016064">
    <property type="entry name" value="NAD/diacylglycerol_kinase_sf"/>
</dbReference>
<accession>A0A4P9XHX9</accession>
<protein>
    <submittedName>
        <fullName evidence="2">ATP-NAD kinase-like domain-containing protein</fullName>
    </submittedName>
</protein>
<gene>
    <name evidence="2" type="ORF">THASP1DRAFT_26198</name>
</gene>
<dbReference type="GO" id="GO:0016301">
    <property type="term" value="F:kinase activity"/>
    <property type="evidence" value="ECO:0007669"/>
    <property type="project" value="UniProtKB-KW"/>
</dbReference>
<dbReference type="PANTHER" id="PTHR12358:SF54">
    <property type="entry name" value="SPHINGOSINE KINASE RELATED PROTEIN"/>
    <property type="match status" value="1"/>
</dbReference>
<dbReference type="PROSITE" id="PS50146">
    <property type="entry name" value="DAGK"/>
    <property type="match status" value="1"/>
</dbReference>
<dbReference type="Proteomes" id="UP000271241">
    <property type="component" value="Unassembled WGS sequence"/>
</dbReference>
<keyword evidence="2" id="KW-0808">Transferase</keyword>
<sequence>MTSVHTTSTVGKDAAASETPGERRFAFIMNGAAGGGRARAIWKHHHPNSYRLAMTEHARHATELARELIEEGKWICYTTLVAIGGDGTISQVVNGYMQADGKAHGVSLAVMSGGTGGDFVRTLGIDRLTPEEAWMALEHGEIRDVDVGLVQFMPRPELALLASNQESFVNAAQETDDDDDSFSKSHKGLSQLYFINICSVGMR</sequence>
<evidence type="ECO:0000259" key="1">
    <source>
        <dbReference type="PROSITE" id="PS50146"/>
    </source>
</evidence>
<dbReference type="PANTHER" id="PTHR12358">
    <property type="entry name" value="SPHINGOSINE KINASE"/>
    <property type="match status" value="1"/>
</dbReference>
<keyword evidence="2" id="KW-0418">Kinase</keyword>
<dbReference type="InterPro" id="IPR001206">
    <property type="entry name" value="Diacylglycerol_kinase_cat_dom"/>
</dbReference>
<dbReference type="InterPro" id="IPR050187">
    <property type="entry name" value="Lipid_Phosphate_FormReg"/>
</dbReference>
<keyword evidence="3" id="KW-1185">Reference proteome</keyword>